<dbReference type="Pfam" id="PF13727">
    <property type="entry name" value="CoA_binding_3"/>
    <property type="match status" value="1"/>
</dbReference>
<dbReference type="STRING" id="1127673.GLIP_1061"/>
<feature type="transmembrane region" description="Helical" evidence="7">
    <location>
        <begin position="12"/>
        <end position="32"/>
    </location>
</feature>
<protein>
    <submittedName>
        <fullName evidence="9">Probable CPS biosynthesis glycosyltransferase</fullName>
    </submittedName>
</protein>
<keyword evidence="6 7" id="KW-0472">Membrane</keyword>
<feature type="transmembrane region" description="Helical" evidence="7">
    <location>
        <begin position="76"/>
        <end position="96"/>
    </location>
</feature>
<dbReference type="PANTHER" id="PTHR30576">
    <property type="entry name" value="COLANIC BIOSYNTHESIS UDP-GLUCOSE LIPID CARRIER TRANSFERASE"/>
    <property type="match status" value="1"/>
</dbReference>
<keyword evidence="5 7" id="KW-1133">Transmembrane helix</keyword>
<reference evidence="9 10" key="1">
    <citation type="journal article" date="2017" name="Antonie Van Leeuwenhoek">
        <title>Rhizobium rhizosphaerae sp. nov., a novel species isolated from rice rhizosphere.</title>
        <authorList>
            <person name="Zhao J.J."/>
            <person name="Zhang J."/>
            <person name="Zhang R.J."/>
            <person name="Zhang C.W."/>
            <person name="Yin H.Q."/>
            <person name="Zhang X.X."/>
        </authorList>
    </citation>
    <scope>NUCLEOTIDE SEQUENCE [LARGE SCALE GENOMIC DNA]</scope>
    <source>
        <strain evidence="9 10">E3</strain>
    </source>
</reference>
<evidence type="ECO:0000256" key="2">
    <source>
        <dbReference type="ARBA" id="ARBA00006464"/>
    </source>
</evidence>
<dbReference type="GO" id="GO:0009242">
    <property type="term" value="P:colanic acid biosynthetic process"/>
    <property type="evidence" value="ECO:0007669"/>
    <property type="project" value="TreeGrafter"/>
</dbReference>
<keyword evidence="10" id="KW-1185">Reference proteome</keyword>
<comment type="similarity">
    <text evidence="2">Belongs to the bacterial sugar transferase family.</text>
</comment>
<dbReference type="GO" id="GO:0089702">
    <property type="term" value="F:undecaprenyl-phosphate glucose phosphotransferase activity"/>
    <property type="evidence" value="ECO:0007669"/>
    <property type="project" value="TreeGrafter"/>
</dbReference>
<evidence type="ECO:0000256" key="5">
    <source>
        <dbReference type="ARBA" id="ARBA00022989"/>
    </source>
</evidence>
<evidence type="ECO:0000313" key="10">
    <source>
        <dbReference type="Proteomes" id="UP000006334"/>
    </source>
</evidence>
<feature type="transmembrane region" description="Helical" evidence="7">
    <location>
        <begin position="108"/>
        <end position="126"/>
    </location>
</feature>
<feature type="transmembrane region" description="Helical" evidence="7">
    <location>
        <begin position="44"/>
        <end position="64"/>
    </location>
</feature>
<evidence type="ECO:0000313" key="9">
    <source>
        <dbReference type="EMBL" id="GAC13703.1"/>
    </source>
</evidence>
<evidence type="ECO:0000256" key="3">
    <source>
        <dbReference type="ARBA" id="ARBA00022679"/>
    </source>
</evidence>
<dbReference type="InterPro" id="IPR017475">
    <property type="entry name" value="EPS_sugar_tfrase"/>
</dbReference>
<comment type="subcellular location">
    <subcellularLocation>
        <location evidence="1">Membrane</location>
        <topology evidence="1">Multi-pass membrane protein</topology>
    </subcellularLocation>
</comment>
<dbReference type="PANTHER" id="PTHR30576:SF21">
    <property type="entry name" value="UDP-GLUCOSE:UNDECAPRENYL-PHOSPHATE GLUCOSE-1-PHOSPHATE TRANSFERASE"/>
    <property type="match status" value="1"/>
</dbReference>
<name>K6YAL0_9ALTE</name>
<keyword evidence="4 7" id="KW-0812">Transmembrane</keyword>
<dbReference type="NCBIfam" id="TIGR03023">
    <property type="entry name" value="WcaJ_sugtrans"/>
    <property type="match status" value="1"/>
</dbReference>
<dbReference type="InterPro" id="IPR003362">
    <property type="entry name" value="Bact_transf"/>
</dbReference>
<sequence>MNGLLRPHMTKLTAIFQLVDGILIAGCYAIIHSNHRIVWQDKDTLLILISLVVFFVIAKKYGLYRSWRISTVVKESFNICTIWLYSLIILVFLGYLLQQLQYFRPQIIFTWLIATPICLCVWHVFARKVSHFLRIRNFNSRSVAILGYSELSKRLANTVNNATWMGLHFCGYYDDRICSDGSRLTKDDLEDEFFKGNLDDLVKMARLGDIDIIYITFPIFAEKRIQEIIRAFCDTTANVYLAHDFDSYNILSGRWDMLGEVPILSIHESPFHGVNDWTKRIEDILICIPILMLISIPCLIVAISIKLESPGPVIFKQRRYGLNGKEFSIWKFRSMKHIENETNVPQATKDDPRITKVGRFIRKTSIDELPQFLNVLSGKMSIIGPRPHAVVHNTKYRKIVDRYMLRHTVKPGITGWAQVNGFRGETQTTDKMKKRVEFDLFYIRNWSLLFDLKILFMTFKACIFNKNVY</sequence>
<proteinExistence type="inferred from homology"/>
<feature type="transmembrane region" description="Helical" evidence="7">
    <location>
        <begin position="284"/>
        <end position="305"/>
    </location>
</feature>
<evidence type="ECO:0000256" key="4">
    <source>
        <dbReference type="ARBA" id="ARBA00022692"/>
    </source>
</evidence>
<dbReference type="AlphaFoldDB" id="K6YAL0"/>
<keyword evidence="3 9" id="KW-0808">Transferase</keyword>
<comment type="caution">
    <text evidence="9">The sequence shown here is derived from an EMBL/GenBank/DDBJ whole genome shotgun (WGS) entry which is preliminary data.</text>
</comment>
<evidence type="ECO:0000256" key="6">
    <source>
        <dbReference type="ARBA" id="ARBA00023136"/>
    </source>
</evidence>
<dbReference type="Gene3D" id="3.40.50.720">
    <property type="entry name" value="NAD(P)-binding Rossmann-like Domain"/>
    <property type="match status" value="1"/>
</dbReference>
<dbReference type="NCBIfam" id="TIGR03025">
    <property type="entry name" value="EPS_sugtrans"/>
    <property type="match status" value="1"/>
</dbReference>
<accession>K6YAL0</accession>
<organism evidence="9 10">
    <name type="scientific">Aliiglaciecola lipolytica E3</name>
    <dbReference type="NCBI Taxonomy" id="1127673"/>
    <lineage>
        <taxon>Bacteria</taxon>
        <taxon>Pseudomonadati</taxon>
        <taxon>Pseudomonadota</taxon>
        <taxon>Gammaproteobacteria</taxon>
        <taxon>Alteromonadales</taxon>
        <taxon>Alteromonadaceae</taxon>
        <taxon>Aliiglaciecola</taxon>
    </lineage>
</organism>
<dbReference type="GO" id="GO:0016020">
    <property type="term" value="C:membrane"/>
    <property type="evidence" value="ECO:0007669"/>
    <property type="project" value="UniProtKB-SubCell"/>
</dbReference>
<dbReference type="Pfam" id="PF02397">
    <property type="entry name" value="Bac_transf"/>
    <property type="match status" value="1"/>
</dbReference>
<gene>
    <name evidence="9" type="ORF">GLIP_1061</name>
</gene>
<evidence type="ECO:0000259" key="8">
    <source>
        <dbReference type="Pfam" id="PF02397"/>
    </source>
</evidence>
<evidence type="ECO:0000256" key="1">
    <source>
        <dbReference type="ARBA" id="ARBA00004141"/>
    </source>
</evidence>
<dbReference type="eggNOG" id="COG2148">
    <property type="taxonomic scope" value="Bacteria"/>
</dbReference>
<feature type="domain" description="Bacterial sugar transferase" evidence="8">
    <location>
        <begin position="279"/>
        <end position="463"/>
    </location>
</feature>
<dbReference type="EMBL" id="BAEN01000022">
    <property type="protein sequence ID" value="GAC13703.1"/>
    <property type="molecule type" value="Genomic_DNA"/>
</dbReference>
<dbReference type="InterPro" id="IPR017473">
    <property type="entry name" value="Undecaprenyl-P_gluc_Ptfrase"/>
</dbReference>
<dbReference type="Proteomes" id="UP000006334">
    <property type="component" value="Unassembled WGS sequence"/>
</dbReference>
<evidence type="ECO:0000256" key="7">
    <source>
        <dbReference type="SAM" id="Phobius"/>
    </source>
</evidence>